<reference evidence="1" key="1">
    <citation type="submission" date="2022-06" db="EMBL/GenBank/DDBJ databases">
        <authorList>
            <person name="Berger JAMES D."/>
            <person name="Berger JAMES D."/>
        </authorList>
    </citation>
    <scope>NUCLEOTIDE SEQUENCE [LARGE SCALE GENOMIC DNA]</scope>
</reference>
<evidence type="ECO:0000313" key="2">
    <source>
        <dbReference type="WBParaSite" id="TREG1_41920.1"/>
    </source>
</evidence>
<proteinExistence type="predicted"/>
<evidence type="ECO:0000313" key="1">
    <source>
        <dbReference type="Proteomes" id="UP000050795"/>
    </source>
</evidence>
<accession>A0AA85JNF4</accession>
<protein>
    <submittedName>
        <fullName evidence="2">Uncharacterized protein</fullName>
    </submittedName>
</protein>
<organism evidence="1 2">
    <name type="scientific">Trichobilharzia regenti</name>
    <name type="common">Nasal bird schistosome</name>
    <dbReference type="NCBI Taxonomy" id="157069"/>
    <lineage>
        <taxon>Eukaryota</taxon>
        <taxon>Metazoa</taxon>
        <taxon>Spiralia</taxon>
        <taxon>Lophotrochozoa</taxon>
        <taxon>Platyhelminthes</taxon>
        <taxon>Trematoda</taxon>
        <taxon>Digenea</taxon>
        <taxon>Strigeidida</taxon>
        <taxon>Schistosomatoidea</taxon>
        <taxon>Schistosomatidae</taxon>
        <taxon>Trichobilharzia</taxon>
    </lineage>
</organism>
<reference evidence="2" key="2">
    <citation type="submission" date="2023-11" db="UniProtKB">
        <authorList>
            <consortium name="WormBaseParasite"/>
        </authorList>
    </citation>
    <scope>IDENTIFICATION</scope>
</reference>
<dbReference type="AlphaFoldDB" id="A0AA85JNF4"/>
<dbReference type="Proteomes" id="UP000050795">
    <property type="component" value="Unassembled WGS sequence"/>
</dbReference>
<dbReference type="WBParaSite" id="TREG1_41920.1">
    <property type="protein sequence ID" value="TREG1_41920.1"/>
    <property type="gene ID" value="TREG1_41920"/>
</dbReference>
<name>A0AA85JNF4_TRIRE</name>
<sequence>MNENQVVICAPSSCTTASNPNCGPSFEASICHSGISSVAVPIASGFSSSVLCSSAVSNASNASSVLSASSLGSLQGSTNNLNFGLSSSSQNNPIILPSSSSSLLVNPSNNAAPGIRSIPAITSTSLVVNNLEKSSLNIPMTCQNEFPGANITNSSFPYGSVLPLESSAVCQNPSFVSFPNQITSSSMEIIHPTQQNLSSSMSVSTSIPLPLPPSILNCNPSHSENVMSFDSDSSARSLPNPTLPPYFPLNLMPISANGDFPTSQINFPGLPPVLLQVLPLPGVKMGRTTQ</sequence>
<keyword evidence="1" id="KW-1185">Reference proteome</keyword>